<gene>
    <name evidence="13" type="ORF">K8U61_17620</name>
    <name evidence="14" type="ORF">K8U61_21855</name>
</gene>
<evidence type="ECO:0000313" key="15">
    <source>
        <dbReference type="Proteomes" id="UP000780875"/>
    </source>
</evidence>
<dbReference type="PANTHER" id="PTHR10134">
    <property type="entry name" value="CYTOCHROME B-C1 COMPLEX SUBUNIT RIESKE, MITOCHONDRIAL"/>
    <property type="match status" value="1"/>
</dbReference>
<dbReference type="Pfam" id="PF00355">
    <property type="entry name" value="Rieske"/>
    <property type="match status" value="1"/>
</dbReference>
<keyword evidence="7" id="KW-1015">Disulfide bond</keyword>
<dbReference type="PRINTS" id="PR00162">
    <property type="entry name" value="RIESKE"/>
</dbReference>
<dbReference type="InterPro" id="IPR014349">
    <property type="entry name" value="Rieske_Fe-S_prot"/>
</dbReference>
<feature type="region of interest" description="Disordered" evidence="10">
    <location>
        <begin position="24"/>
        <end position="71"/>
    </location>
</feature>
<dbReference type="InterPro" id="IPR017941">
    <property type="entry name" value="Rieske_2Fe-2S"/>
</dbReference>
<evidence type="ECO:0000256" key="9">
    <source>
        <dbReference type="ARBA" id="ARBA00034078"/>
    </source>
</evidence>
<dbReference type="EMBL" id="JAIQZJ010000011">
    <property type="protein sequence ID" value="MBZ5739998.1"/>
    <property type="molecule type" value="Genomic_DNA"/>
</dbReference>
<name>A0ABS7UIG9_9ACTN</name>
<dbReference type="PROSITE" id="PS51257">
    <property type="entry name" value="PROKAR_LIPOPROTEIN"/>
    <property type="match status" value="1"/>
</dbReference>
<comment type="function">
    <text evidence="1">Iron-sulfur subunit of the cytochrome bc1 complex, an essential component of the respiratory electron transport chain required for ATP synthesis. The bc1 complex catalyzes the oxidation of menaquinol and the reduction of cytochrome c in the respiratory chain. The bc1 complex operates through a Q-cycle mechanism that couples electron transfer to generation of the proton gradient that drives ATP synthesis.</text>
</comment>
<dbReference type="InterPro" id="IPR005805">
    <property type="entry name" value="Rieske_Fe-S_prot_C"/>
</dbReference>
<keyword evidence="3" id="KW-0001">2Fe-2S</keyword>
<evidence type="ECO:0000256" key="2">
    <source>
        <dbReference type="ARBA" id="ARBA00015816"/>
    </source>
</evidence>
<evidence type="ECO:0000313" key="14">
    <source>
        <dbReference type="EMBL" id="MBZ5740831.1"/>
    </source>
</evidence>
<proteinExistence type="predicted"/>
<evidence type="ECO:0000256" key="8">
    <source>
        <dbReference type="ARBA" id="ARBA00029586"/>
    </source>
</evidence>
<comment type="caution">
    <text evidence="14">The sequence shown here is derived from an EMBL/GenBank/DDBJ whole genome shotgun (WGS) entry which is preliminary data.</text>
</comment>
<evidence type="ECO:0000256" key="10">
    <source>
        <dbReference type="SAM" id="MobiDB-lite"/>
    </source>
</evidence>
<keyword evidence="15" id="KW-1185">Reference proteome</keyword>
<dbReference type="RefSeq" id="WP_224124353.1">
    <property type="nucleotide sequence ID" value="NZ_JAIQZJ010000011.1"/>
</dbReference>
<evidence type="ECO:0000259" key="12">
    <source>
        <dbReference type="PROSITE" id="PS51296"/>
    </source>
</evidence>
<feature type="domain" description="Rieske" evidence="12">
    <location>
        <begin position="69"/>
        <end position="161"/>
    </location>
</feature>
<evidence type="ECO:0000256" key="5">
    <source>
        <dbReference type="ARBA" id="ARBA00023004"/>
    </source>
</evidence>
<evidence type="ECO:0000256" key="3">
    <source>
        <dbReference type="ARBA" id="ARBA00022714"/>
    </source>
</evidence>
<evidence type="ECO:0000256" key="11">
    <source>
        <dbReference type="SAM" id="SignalP"/>
    </source>
</evidence>
<keyword evidence="5" id="KW-0408">Iron</keyword>
<feature type="chain" id="PRO_5045032210" description="Cytochrome bc1 complex Rieske iron-sulfur subunit" evidence="11">
    <location>
        <begin position="22"/>
        <end position="162"/>
    </location>
</feature>
<sequence>MHRRSVLGGAAAVGLGLPLLAACGSDGSGEATDPSGATESPTESATASASESPTKEATPHESTSSQAADGLVATADVPVGGGTILTAEKLVVTQPSKGDFKCFTAVCTHQGCVVSSVSDGTINCGCHGSQFSIEDGSVVTGPATSALSAVDVSVDSGSVVES</sequence>
<evidence type="ECO:0000256" key="6">
    <source>
        <dbReference type="ARBA" id="ARBA00023014"/>
    </source>
</evidence>
<keyword evidence="11" id="KW-0732">Signal</keyword>
<feature type="compositionally biased region" description="Low complexity" evidence="10">
    <location>
        <begin position="37"/>
        <end position="52"/>
    </location>
</feature>
<evidence type="ECO:0000256" key="1">
    <source>
        <dbReference type="ARBA" id="ARBA00002494"/>
    </source>
</evidence>
<evidence type="ECO:0000313" key="13">
    <source>
        <dbReference type="EMBL" id="MBZ5739998.1"/>
    </source>
</evidence>
<feature type="signal peptide" evidence="11">
    <location>
        <begin position="1"/>
        <end position="21"/>
    </location>
</feature>
<evidence type="ECO:0000256" key="4">
    <source>
        <dbReference type="ARBA" id="ARBA00022723"/>
    </source>
</evidence>
<protein>
    <recommendedName>
        <fullName evidence="2">Cytochrome bc1 complex Rieske iron-sulfur subunit</fullName>
    </recommendedName>
    <alternativeName>
        <fullName evidence="8">Cytochrome bc1 reductase complex subunit QcrA</fullName>
    </alternativeName>
</protein>
<dbReference type="EMBL" id="JAIQZJ010000018">
    <property type="protein sequence ID" value="MBZ5740831.1"/>
    <property type="molecule type" value="Genomic_DNA"/>
</dbReference>
<dbReference type="Proteomes" id="UP000780875">
    <property type="component" value="Unassembled WGS sequence"/>
</dbReference>
<dbReference type="CDD" id="cd03467">
    <property type="entry name" value="Rieske"/>
    <property type="match status" value="1"/>
</dbReference>
<keyword evidence="4" id="KW-0479">Metal-binding</keyword>
<dbReference type="Gene3D" id="2.102.10.10">
    <property type="entry name" value="Rieske [2Fe-2S] iron-sulphur domain"/>
    <property type="match status" value="1"/>
</dbReference>
<comment type="cofactor">
    <cofactor evidence="9">
        <name>[2Fe-2S] cluster</name>
        <dbReference type="ChEBI" id="CHEBI:190135"/>
    </cofactor>
</comment>
<organism evidence="14 15">
    <name type="scientific">Nocardioides mangrovi</name>
    <dbReference type="NCBI Taxonomy" id="2874580"/>
    <lineage>
        <taxon>Bacteria</taxon>
        <taxon>Bacillati</taxon>
        <taxon>Actinomycetota</taxon>
        <taxon>Actinomycetes</taxon>
        <taxon>Propionibacteriales</taxon>
        <taxon>Nocardioidaceae</taxon>
        <taxon>Nocardioides</taxon>
    </lineage>
</organism>
<evidence type="ECO:0000256" key="7">
    <source>
        <dbReference type="ARBA" id="ARBA00023157"/>
    </source>
</evidence>
<dbReference type="SUPFAM" id="SSF50022">
    <property type="entry name" value="ISP domain"/>
    <property type="match status" value="1"/>
</dbReference>
<accession>A0ABS7UIG9</accession>
<keyword evidence="6" id="KW-0411">Iron-sulfur</keyword>
<dbReference type="PROSITE" id="PS51296">
    <property type="entry name" value="RIESKE"/>
    <property type="match status" value="1"/>
</dbReference>
<reference evidence="14 15" key="1">
    <citation type="submission" date="2021-09" db="EMBL/GenBank/DDBJ databases">
        <title>Whole genome sequence of Nocardioides sp. GBK3QG-3.</title>
        <authorList>
            <person name="Tuo L."/>
        </authorList>
    </citation>
    <scope>NUCLEOTIDE SEQUENCE [LARGE SCALE GENOMIC DNA]</scope>
    <source>
        <strain evidence="14 15">GBK3QG-3</strain>
    </source>
</reference>
<dbReference type="InterPro" id="IPR036922">
    <property type="entry name" value="Rieske_2Fe-2S_sf"/>
</dbReference>